<dbReference type="InterPro" id="IPR011047">
    <property type="entry name" value="Quinoprotein_ADH-like_sf"/>
</dbReference>
<dbReference type="EMBL" id="BAFK01000030">
    <property type="protein sequence ID" value="GAB60512.1"/>
    <property type="molecule type" value="Genomic_DNA"/>
</dbReference>
<dbReference type="InterPro" id="IPR043128">
    <property type="entry name" value="Rev_trsase/Diguanyl_cyclase"/>
</dbReference>
<dbReference type="Pfam" id="PF07495">
    <property type="entry name" value="Y_Y_Y"/>
    <property type="match status" value="1"/>
</dbReference>
<protein>
    <recommendedName>
        <fullName evidence="1">diguanylate cyclase</fullName>
        <ecNumber evidence="1">2.7.7.65</ecNumber>
    </recommendedName>
</protein>
<dbReference type="InterPro" id="IPR011123">
    <property type="entry name" value="Y_Y_Y"/>
</dbReference>
<dbReference type="Pfam" id="PF07494">
    <property type="entry name" value="Reg_prop"/>
    <property type="match status" value="1"/>
</dbReference>
<name>I1E2I4_9GAMM</name>
<dbReference type="GO" id="GO:0005886">
    <property type="term" value="C:plasma membrane"/>
    <property type="evidence" value="ECO:0007669"/>
    <property type="project" value="TreeGrafter"/>
</dbReference>
<gene>
    <name evidence="6" type="ORF">RNAN_3537</name>
</gene>
<dbReference type="InterPro" id="IPR015943">
    <property type="entry name" value="WD40/YVTN_repeat-like_dom_sf"/>
</dbReference>
<evidence type="ECO:0000259" key="5">
    <source>
        <dbReference type="PROSITE" id="PS50887"/>
    </source>
</evidence>
<feature type="coiled-coil region" evidence="2">
    <location>
        <begin position="777"/>
        <end position="804"/>
    </location>
</feature>
<dbReference type="AlphaFoldDB" id="I1E2I4"/>
<dbReference type="STRING" id="562729.RNAN_3537"/>
<dbReference type="InterPro" id="IPR050469">
    <property type="entry name" value="Diguanylate_Cyclase"/>
</dbReference>
<dbReference type="PANTHER" id="PTHR45138">
    <property type="entry name" value="REGULATORY COMPONENTS OF SENSORY TRANSDUCTION SYSTEM"/>
    <property type="match status" value="1"/>
</dbReference>
<dbReference type="RefSeq" id="WP_008224139.1">
    <property type="nucleotide sequence ID" value="NZ_BAFK01000030.1"/>
</dbReference>
<comment type="caution">
    <text evidence="6">The sequence shown here is derived from an EMBL/GenBank/DDBJ whole genome shotgun (WGS) entry which is preliminary data.</text>
</comment>
<dbReference type="InterPro" id="IPR011110">
    <property type="entry name" value="Reg_prop"/>
</dbReference>
<dbReference type="EC" id="2.7.7.65" evidence="1"/>
<evidence type="ECO:0000256" key="3">
    <source>
        <dbReference type="SAM" id="Phobius"/>
    </source>
</evidence>
<dbReference type="InterPro" id="IPR013783">
    <property type="entry name" value="Ig-like_fold"/>
</dbReference>
<dbReference type="InterPro" id="IPR000160">
    <property type="entry name" value="GGDEF_dom"/>
</dbReference>
<feature type="domain" description="GGDEF" evidence="5">
    <location>
        <begin position="839"/>
        <end position="978"/>
    </location>
</feature>
<reference evidence="6 7" key="1">
    <citation type="journal article" date="2012" name="J. Bacteriol.">
        <title>Genome Sequence of the Protease-Producing Bacterium Rheinheimera nanhaiensis E407-8T, Isolated from Deep-Sea Sediment of the South China Sea.</title>
        <authorList>
            <person name="Zhang X.-Y."/>
            <person name="Zhang Y.-J."/>
            <person name="Qin Q.-L."/>
            <person name="Xie B.-B."/>
            <person name="Chen X.-L."/>
            <person name="Zhou B.-C."/>
            <person name="Zhang Y.-Z."/>
        </authorList>
    </citation>
    <scope>NUCLEOTIDE SEQUENCE [LARGE SCALE GENOMIC DNA]</scope>
    <source>
        <strain evidence="6 7">E407-8</strain>
    </source>
</reference>
<evidence type="ECO:0000256" key="2">
    <source>
        <dbReference type="SAM" id="Coils"/>
    </source>
</evidence>
<evidence type="ECO:0000313" key="6">
    <source>
        <dbReference type="EMBL" id="GAB60512.1"/>
    </source>
</evidence>
<dbReference type="GO" id="GO:0043709">
    <property type="term" value="P:cell adhesion involved in single-species biofilm formation"/>
    <property type="evidence" value="ECO:0007669"/>
    <property type="project" value="TreeGrafter"/>
</dbReference>
<accession>I1E2I4</accession>
<keyword evidence="3" id="KW-1133">Transmembrane helix</keyword>
<keyword evidence="3" id="KW-0812">Transmembrane</keyword>
<evidence type="ECO:0000256" key="1">
    <source>
        <dbReference type="ARBA" id="ARBA00012528"/>
    </source>
</evidence>
<keyword evidence="7" id="KW-1185">Reference proteome</keyword>
<dbReference type="PANTHER" id="PTHR45138:SF6">
    <property type="entry name" value="DIGUANYLATE CYCLASE DGCN"/>
    <property type="match status" value="1"/>
</dbReference>
<dbReference type="GO" id="GO:0052621">
    <property type="term" value="F:diguanylate cyclase activity"/>
    <property type="evidence" value="ECO:0007669"/>
    <property type="project" value="UniProtKB-EC"/>
</dbReference>
<dbReference type="PROSITE" id="PS50887">
    <property type="entry name" value="GGDEF"/>
    <property type="match status" value="1"/>
</dbReference>
<dbReference type="SMART" id="SM00267">
    <property type="entry name" value="GGDEF"/>
    <property type="match status" value="1"/>
</dbReference>
<evidence type="ECO:0000313" key="7">
    <source>
        <dbReference type="Proteomes" id="UP000004374"/>
    </source>
</evidence>
<dbReference type="Gene3D" id="2.60.40.10">
    <property type="entry name" value="Immunoglobulins"/>
    <property type="match status" value="1"/>
</dbReference>
<dbReference type="SUPFAM" id="SSF55073">
    <property type="entry name" value="Nucleotide cyclase"/>
    <property type="match status" value="1"/>
</dbReference>
<dbReference type="Pfam" id="PF00990">
    <property type="entry name" value="GGDEF"/>
    <property type="match status" value="1"/>
</dbReference>
<dbReference type="CDD" id="cd01949">
    <property type="entry name" value="GGDEF"/>
    <property type="match status" value="1"/>
</dbReference>
<dbReference type="SUPFAM" id="SSF50998">
    <property type="entry name" value="Quinoprotein alcohol dehydrogenase-like"/>
    <property type="match status" value="1"/>
</dbReference>
<feature type="signal peptide" evidence="4">
    <location>
        <begin position="1"/>
        <end position="22"/>
    </location>
</feature>
<dbReference type="InterPro" id="IPR029787">
    <property type="entry name" value="Nucleotide_cyclase"/>
</dbReference>
<keyword evidence="4" id="KW-0732">Signal</keyword>
<proteinExistence type="predicted"/>
<feature type="chain" id="PRO_5003639738" description="diguanylate cyclase" evidence="4">
    <location>
        <begin position="23"/>
        <end position="1015"/>
    </location>
</feature>
<keyword evidence="2" id="KW-0175">Coiled coil</keyword>
<feature type="transmembrane region" description="Helical" evidence="3">
    <location>
        <begin position="741"/>
        <end position="762"/>
    </location>
</feature>
<evidence type="ECO:0000256" key="4">
    <source>
        <dbReference type="SAM" id="SignalP"/>
    </source>
</evidence>
<dbReference type="Gene3D" id="3.30.70.270">
    <property type="match status" value="1"/>
</dbReference>
<keyword evidence="3" id="KW-0472">Membrane</keyword>
<dbReference type="OrthoDB" id="176203at2"/>
<dbReference type="Proteomes" id="UP000004374">
    <property type="component" value="Unassembled WGS sequence"/>
</dbReference>
<dbReference type="NCBIfam" id="TIGR00254">
    <property type="entry name" value="GGDEF"/>
    <property type="match status" value="1"/>
</dbReference>
<organism evidence="6 7">
    <name type="scientific">Rheinheimera nanhaiensis E407-8</name>
    <dbReference type="NCBI Taxonomy" id="562729"/>
    <lineage>
        <taxon>Bacteria</taxon>
        <taxon>Pseudomonadati</taxon>
        <taxon>Pseudomonadota</taxon>
        <taxon>Gammaproteobacteria</taxon>
        <taxon>Chromatiales</taxon>
        <taxon>Chromatiaceae</taxon>
        <taxon>Rheinheimera</taxon>
    </lineage>
</organism>
<sequence>MKHISLLLLLLSAVITSFSVNSYTQQSVYDFDIKHWGSSDGLANNSVRAITQDAQGYIWLGTQSGLNRFDGMQFEHFTKENRRHLASNAITRLLTDSSDYIWVGTKAGLSGFDPLTLEFDRYQILSEVTSLLEVQPGEIWLTADSLFRVKDGKVSRVEAIRGQVSQLERVDNTVWVLSAEKLYRVDLQGNVESFNLPPELRQTPVYDLYHTEKGLHIAGEAGFYHLDPDGNIAKCQLPDQSNTAVYKLLRDSRGNSWISAHRKLFHKHPKQDWQHITGDELGSYPWFSDIYEDKEQNIWLASFSDGVYRASAGHIRRVVPTDTDPVIRSVGVSPDDTLIIASQSSVGEMRPDGRYQQLIDSSALGASTVYDIYWPDPQQMWLATDDGVQRFSRGETGLVSRFSALAGFTVRVLQPHAGQGVWIGGVMGLYHYQDDTLTPFALNDQLESRNITVLQHTAEQLVFGTTRGLYQYQQQTLKRLGVGTALYNSYVTALKILPDQTLVAATLDDGVFVLPAGSQQWLNWHSSNGLPHSPVVSLQFDAQQQLLWLSSNKGIFRIAAADLTALQQGNLPAQEVLGPYDRQLGTVPGRCCNGAGHAKVVYWQQQYWFPTLKGLVAAPQQLEHRFNRKVEPVIKLVQGQQRYPVASPQQRLVLELDDRNLTIHYSALEFVKPNALKFRYQLQGFDQQWHEVGERREAVYTNLTPGRFVFAVQSRFDNEQWRDAHSASLELVVPKRFDETLVYRGLWLLLALFGIYAVLWLMRRNSLYQQHQLERLVRQRTQELENSNLKLNELNEQLTLLTHKDSLTGLRNRRFLFEQLPKDIEHFQRNRESMLAQGKCVALIHLDLDNFKQVNDQYGNSAGDSCIQQVAGLLIRETRGSDYVVRFAGEEFVLVLRDIQTELVAQFSYRLNELIGNTVFSLPDGHRTRLTCSVGYAVYPLNLLGGQLINWEISLQLAEMALYHVKHAGKNGVACIEFDQQVDAFEFEDSAHIEAQVERLLAAGLAHFVLQNGNH</sequence>
<dbReference type="GO" id="GO:1902201">
    <property type="term" value="P:negative regulation of bacterial-type flagellum-dependent cell motility"/>
    <property type="evidence" value="ECO:0007669"/>
    <property type="project" value="TreeGrafter"/>
</dbReference>
<dbReference type="Gene3D" id="2.130.10.10">
    <property type="entry name" value="YVTN repeat-like/Quinoprotein amine dehydrogenase"/>
    <property type="match status" value="2"/>
</dbReference>